<gene>
    <name evidence="4" type="primary">aat</name>
    <name evidence="5" type="ORF">FHR98_001346</name>
</gene>
<dbReference type="AlphaFoldDB" id="A0A839SQ90"/>
<accession>A0A839SQ90</accession>
<dbReference type="FunFam" id="3.40.630.70:FF:000001">
    <property type="entry name" value="Leucyl/phenylalanyl-tRNA--protein transferase"/>
    <property type="match status" value="1"/>
</dbReference>
<dbReference type="EMBL" id="JACHXA010000003">
    <property type="protein sequence ID" value="MBB3065067.1"/>
    <property type="molecule type" value="Genomic_DNA"/>
</dbReference>
<dbReference type="GO" id="GO:0008914">
    <property type="term" value="F:leucyl-tRNA--protein transferase activity"/>
    <property type="evidence" value="ECO:0007669"/>
    <property type="project" value="UniProtKB-UniRule"/>
</dbReference>
<evidence type="ECO:0000256" key="3">
    <source>
        <dbReference type="ARBA" id="ARBA00023315"/>
    </source>
</evidence>
<dbReference type="InterPro" id="IPR042203">
    <property type="entry name" value="Leu/Phe-tRNA_Trfase_C"/>
</dbReference>
<dbReference type="PANTHER" id="PTHR30098">
    <property type="entry name" value="LEUCYL/PHENYLALANYL-TRNA--PROTEIN TRANSFERASE"/>
    <property type="match status" value="1"/>
</dbReference>
<protein>
    <recommendedName>
        <fullName evidence="4">Leucyl/phenylalanyl-tRNA--protein transferase</fullName>
        <ecNumber evidence="4">2.3.2.6</ecNumber>
    </recommendedName>
    <alternativeName>
        <fullName evidence="4">L/F-transferase</fullName>
    </alternativeName>
    <alternativeName>
        <fullName evidence="4">Leucyltransferase</fullName>
    </alternativeName>
    <alternativeName>
        <fullName evidence="4">Phenyalanyltransferase</fullName>
    </alternativeName>
</protein>
<organism evidence="5 6">
    <name type="scientific">Limibacillus halophilus</name>
    <dbReference type="NCBI Taxonomy" id="1579333"/>
    <lineage>
        <taxon>Bacteria</taxon>
        <taxon>Pseudomonadati</taxon>
        <taxon>Pseudomonadota</taxon>
        <taxon>Alphaproteobacteria</taxon>
        <taxon>Rhodospirillales</taxon>
        <taxon>Rhodovibrionaceae</taxon>
        <taxon>Limibacillus</taxon>
    </lineage>
</organism>
<dbReference type="PANTHER" id="PTHR30098:SF2">
    <property type="entry name" value="LEUCYL_PHENYLALANYL-TRNA--PROTEIN TRANSFERASE"/>
    <property type="match status" value="1"/>
</dbReference>
<comment type="catalytic activity">
    <reaction evidence="4">
        <text>L-phenylalanyl-tRNA(Phe) + an N-terminal L-alpha-aminoacyl-[protein] = an N-terminal L-phenylalanyl-L-alpha-aminoacyl-[protein] + tRNA(Phe)</text>
        <dbReference type="Rhea" id="RHEA:43632"/>
        <dbReference type="Rhea" id="RHEA-COMP:9668"/>
        <dbReference type="Rhea" id="RHEA-COMP:9699"/>
        <dbReference type="Rhea" id="RHEA-COMP:10636"/>
        <dbReference type="Rhea" id="RHEA-COMP:10637"/>
        <dbReference type="ChEBI" id="CHEBI:78442"/>
        <dbReference type="ChEBI" id="CHEBI:78531"/>
        <dbReference type="ChEBI" id="CHEBI:78597"/>
        <dbReference type="ChEBI" id="CHEBI:83561"/>
        <dbReference type="EC" id="2.3.2.6"/>
    </reaction>
</comment>
<evidence type="ECO:0000313" key="6">
    <source>
        <dbReference type="Proteomes" id="UP000581135"/>
    </source>
</evidence>
<dbReference type="NCBIfam" id="TIGR00667">
    <property type="entry name" value="aat"/>
    <property type="match status" value="1"/>
</dbReference>
<evidence type="ECO:0000256" key="2">
    <source>
        <dbReference type="ARBA" id="ARBA00022679"/>
    </source>
</evidence>
<dbReference type="RefSeq" id="WP_246377549.1">
    <property type="nucleotide sequence ID" value="NZ_JACHXA010000003.1"/>
</dbReference>
<comment type="similarity">
    <text evidence="4">Belongs to the L/F-transferase family.</text>
</comment>
<dbReference type="Pfam" id="PF03588">
    <property type="entry name" value="Leu_Phe_trans"/>
    <property type="match status" value="1"/>
</dbReference>
<comment type="catalytic activity">
    <reaction evidence="4">
        <text>N-terminal L-arginyl-[protein] + L-leucyl-tRNA(Leu) = N-terminal L-leucyl-L-arginyl-[protein] + tRNA(Leu) + H(+)</text>
        <dbReference type="Rhea" id="RHEA:50416"/>
        <dbReference type="Rhea" id="RHEA-COMP:9613"/>
        <dbReference type="Rhea" id="RHEA-COMP:9622"/>
        <dbReference type="Rhea" id="RHEA-COMP:12672"/>
        <dbReference type="Rhea" id="RHEA-COMP:12673"/>
        <dbReference type="ChEBI" id="CHEBI:15378"/>
        <dbReference type="ChEBI" id="CHEBI:64719"/>
        <dbReference type="ChEBI" id="CHEBI:78442"/>
        <dbReference type="ChEBI" id="CHEBI:78494"/>
        <dbReference type="ChEBI" id="CHEBI:133044"/>
        <dbReference type="EC" id="2.3.2.6"/>
    </reaction>
</comment>
<dbReference type="InterPro" id="IPR004616">
    <property type="entry name" value="Leu/Phe-tRNA_Trfase"/>
</dbReference>
<proteinExistence type="inferred from homology"/>
<dbReference type="InterPro" id="IPR016181">
    <property type="entry name" value="Acyl_CoA_acyltransferase"/>
</dbReference>
<evidence type="ECO:0000256" key="1">
    <source>
        <dbReference type="ARBA" id="ARBA00022490"/>
    </source>
</evidence>
<dbReference type="GO" id="GO:0030163">
    <property type="term" value="P:protein catabolic process"/>
    <property type="evidence" value="ECO:0007669"/>
    <property type="project" value="UniProtKB-UniRule"/>
</dbReference>
<keyword evidence="6" id="KW-1185">Reference proteome</keyword>
<dbReference type="Proteomes" id="UP000581135">
    <property type="component" value="Unassembled WGS sequence"/>
</dbReference>
<comment type="caution">
    <text evidence="5">The sequence shown here is derived from an EMBL/GenBank/DDBJ whole genome shotgun (WGS) entry which is preliminary data.</text>
</comment>
<evidence type="ECO:0000313" key="5">
    <source>
        <dbReference type="EMBL" id="MBB3065067.1"/>
    </source>
</evidence>
<dbReference type="EC" id="2.3.2.6" evidence="4"/>
<comment type="subcellular location">
    <subcellularLocation>
        <location evidence="4">Cytoplasm</location>
    </subcellularLocation>
</comment>
<keyword evidence="3 4" id="KW-0012">Acyltransferase</keyword>
<keyword evidence="2 4" id="KW-0808">Transferase</keyword>
<comment type="function">
    <text evidence="4">Functions in the N-end rule pathway of protein degradation where it conjugates Leu, Phe and, less efficiently, Met from aminoacyl-tRNAs to the N-termini of proteins containing an N-terminal arginine or lysine.</text>
</comment>
<evidence type="ECO:0000256" key="4">
    <source>
        <dbReference type="HAMAP-Rule" id="MF_00688"/>
    </source>
</evidence>
<keyword evidence="1 4" id="KW-0963">Cytoplasm</keyword>
<sequence>MSDRKPIPLTPELLLRAYAIGIFPMAESRFATDLHWVEPTRRGILPLDSFHIPHKLKKLVRKDHFEVTCDLSFVDVIDGCAEGSDDRRDTWINETIRALYIELHAMGHAHSIECWHEGCLAGGLYGVALGGAFFGESMFSRESGASKVALVHLVARLRLGGYKLLDTQFVTSHLRQFGAKEISREAYRSQLSKVVGLPVQFPVELPSTALEDFLQSSNQTS</sequence>
<dbReference type="HAMAP" id="MF_00688">
    <property type="entry name" value="Leu_Phe_trans"/>
    <property type="match status" value="1"/>
</dbReference>
<dbReference type="GO" id="GO:0005737">
    <property type="term" value="C:cytoplasm"/>
    <property type="evidence" value="ECO:0007669"/>
    <property type="project" value="UniProtKB-SubCell"/>
</dbReference>
<name>A0A839SQ90_9PROT</name>
<dbReference type="SUPFAM" id="SSF55729">
    <property type="entry name" value="Acyl-CoA N-acyltransferases (Nat)"/>
    <property type="match status" value="1"/>
</dbReference>
<comment type="catalytic activity">
    <reaction evidence="4">
        <text>N-terminal L-lysyl-[protein] + L-leucyl-tRNA(Leu) = N-terminal L-leucyl-L-lysyl-[protein] + tRNA(Leu) + H(+)</text>
        <dbReference type="Rhea" id="RHEA:12340"/>
        <dbReference type="Rhea" id="RHEA-COMP:9613"/>
        <dbReference type="Rhea" id="RHEA-COMP:9622"/>
        <dbReference type="Rhea" id="RHEA-COMP:12670"/>
        <dbReference type="Rhea" id="RHEA-COMP:12671"/>
        <dbReference type="ChEBI" id="CHEBI:15378"/>
        <dbReference type="ChEBI" id="CHEBI:65249"/>
        <dbReference type="ChEBI" id="CHEBI:78442"/>
        <dbReference type="ChEBI" id="CHEBI:78494"/>
        <dbReference type="ChEBI" id="CHEBI:133043"/>
        <dbReference type="EC" id="2.3.2.6"/>
    </reaction>
</comment>
<reference evidence="5 6" key="1">
    <citation type="submission" date="2020-08" db="EMBL/GenBank/DDBJ databases">
        <title>Genomic Encyclopedia of Type Strains, Phase III (KMG-III): the genomes of soil and plant-associated and newly described type strains.</title>
        <authorList>
            <person name="Whitman W."/>
        </authorList>
    </citation>
    <scope>NUCLEOTIDE SEQUENCE [LARGE SCALE GENOMIC DNA]</scope>
    <source>
        <strain evidence="5 6">CECT 8803</strain>
    </source>
</reference>
<dbReference type="Gene3D" id="3.40.630.70">
    <property type="entry name" value="Leucyl/phenylalanyl-tRNA-protein transferase, C-terminal domain"/>
    <property type="match status" value="1"/>
</dbReference>